<evidence type="ECO:0000256" key="3">
    <source>
        <dbReference type="ARBA" id="ARBA00004922"/>
    </source>
</evidence>
<dbReference type="PANTHER" id="PTHR11214">
    <property type="entry name" value="BETA-1,3-N-ACETYLGLUCOSAMINYLTRANSFERASE"/>
    <property type="match status" value="1"/>
</dbReference>
<evidence type="ECO:0000256" key="12">
    <source>
        <dbReference type="ARBA" id="ARBA00023211"/>
    </source>
</evidence>
<dbReference type="InterPro" id="IPR002659">
    <property type="entry name" value="Glyco_trans_31"/>
</dbReference>
<dbReference type="AlphaFoldDB" id="A0A834ZVQ4"/>
<keyword evidence="10 13" id="KW-0333">Golgi apparatus</keyword>
<evidence type="ECO:0000256" key="7">
    <source>
        <dbReference type="ARBA" id="ARBA00022692"/>
    </source>
</evidence>
<reference evidence="15 16" key="1">
    <citation type="submission" date="2020-04" db="EMBL/GenBank/DDBJ databases">
        <title>Plant Genome Project.</title>
        <authorList>
            <person name="Zhang R.-G."/>
        </authorList>
    </citation>
    <scope>NUCLEOTIDE SEQUENCE [LARGE SCALE GENOMIC DNA]</scope>
    <source>
        <strain evidence="15">YNK0</strain>
        <tissue evidence="15">Leaf</tissue>
    </source>
</reference>
<evidence type="ECO:0000256" key="8">
    <source>
        <dbReference type="ARBA" id="ARBA00022968"/>
    </source>
</evidence>
<organism evidence="15 16">
    <name type="scientific">Tetracentron sinense</name>
    <name type="common">Spur-leaf</name>
    <dbReference type="NCBI Taxonomy" id="13715"/>
    <lineage>
        <taxon>Eukaryota</taxon>
        <taxon>Viridiplantae</taxon>
        <taxon>Streptophyta</taxon>
        <taxon>Embryophyta</taxon>
        <taxon>Tracheophyta</taxon>
        <taxon>Spermatophyta</taxon>
        <taxon>Magnoliopsida</taxon>
        <taxon>Trochodendrales</taxon>
        <taxon>Trochodendraceae</taxon>
        <taxon>Tetracentron</taxon>
    </lineage>
</organism>
<evidence type="ECO:0000256" key="13">
    <source>
        <dbReference type="RuleBase" id="RU363063"/>
    </source>
</evidence>
<dbReference type="OMA" id="MLANHRD"/>
<dbReference type="InterPro" id="IPR025298">
    <property type="entry name" value="DUF4094"/>
</dbReference>
<proteinExistence type="inferred from homology"/>
<evidence type="ECO:0000256" key="10">
    <source>
        <dbReference type="ARBA" id="ARBA00023034"/>
    </source>
</evidence>
<keyword evidence="16" id="KW-1185">Reference proteome</keyword>
<comment type="cofactor">
    <cofactor evidence="1 13">
        <name>Mn(2+)</name>
        <dbReference type="ChEBI" id="CHEBI:29035"/>
    </cofactor>
</comment>
<dbReference type="GO" id="GO:0008378">
    <property type="term" value="F:galactosyltransferase activity"/>
    <property type="evidence" value="ECO:0007669"/>
    <property type="project" value="TreeGrafter"/>
</dbReference>
<dbReference type="EMBL" id="JABCRI010000001">
    <property type="protein sequence ID" value="KAF8413277.1"/>
    <property type="molecule type" value="Genomic_DNA"/>
</dbReference>
<dbReference type="GO" id="GO:0000139">
    <property type="term" value="C:Golgi membrane"/>
    <property type="evidence" value="ECO:0007669"/>
    <property type="project" value="UniProtKB-SubCell"/>
</dbReference>
<protein>
    <recommendedName>
        <fullName evidence="13">Hexosyltransferase</fullName>
        <ecNumber evidence="13">2.4.1.-</ecNumber>
    </recommendedName>
</protein>
<keyword evidence="5 13" id="KW-0328">Glycosyltransferase</keyword>
<sequence length="342" mass="38448">MQKRGSNNQLSGLVFRSRISALMLSMFATMASIYVAGRLWQDADNRVYLIKELDRITGQGQSAISVDDTLKIIACREQQKKLSALEMELAAARQEGFVSKHLSGTSEINSKKRSLAVIGIATRFGRKNNRDAIRKAWMPTGAALKKLEVEKGIVVRFVIGRSANRGDSMDRGIDSENKLTNDFIILDDHVEAPEEVPKKTKLFFAHAADNWDAEFYAKVNDDVYVNIGKRATNGMNQTGGNLAMENREYFRHASGEMYVISRALAQFISINRPYLRAYAHDDVSVGSWFIGLNVKYVDEGKFCCSTWSSGLSLSLSLTHTHTWEGPYVHLYDSRPETKMRTQ</sequence>
<dbReference type="UniPathway" id="UPA00378"/>
<dbReference type="OrthoDB" id="1158011at2759"/>
<evidence type="ECO:0000256" key="2">
    <source>
        <dbReference type="ARBA" id="ARBA00004323"/>
    </source>
</evidence>
<evidence type="ECO:0000313" key="16">
    <source>
        <dbReference type="Proteomes" id="UP000655225"/>
    </source>
</evidence>
<dbReference type="Pfam" id="PF01762">
    <property type="entry name" value="Galactosyl_T"/>
    <property type="match status" value="2"/>
</dbReference>
<keyword evidence="11 13" id="KW-0472">Membrane</keyword>
<dbReference type="PANTHER" id="PTHR11214:SF74">
    <property type="entry name" value="HYDROXYPROLINE O-GALACTOSYLTRANSFERASE HPGT1"/>
    <property type="match status" value="1"/>
</dbReference>
<keyword evidence="12 13" id="KW-0464">Manganese</keyword>
<evidence type="ECO:0000256" key="5">
    <source>
        <dbReference type="ARBA" id="ARBA00022676"/>
    </source>
</evidence>
<keyword evidence="7 13" id="KW-0812">Transmembrane</keyword>
<evidence type="ECO:0000256" key="6">
    <source>
        <dbReference type="ARBA" id="ARBA00022679"/>
    </source>
</evidence>
<comment type="pathway">
    <text evidence="3">Protein modification; protein glycosylation.</text>
</comment>
<dbReference type="EC" id="2.4.1.-" evidence="13"/>
<feature type="transmembrane region" description="Helical" evidence="13">
    <location>
        <begin position="21"/>
        <end position="40"/>
    </location>
</feature>
<name>A0A834ZVQ4_TETSI</name>
<accession>A0A834ZVQ4</accession>
<evidence type="ECO:0000256" key="11">
    <source>
        <dbReference type="ARBA" id="ARBA00023136"/>
    </source>
</evidence>
<feature type="domain" description="DUF4094" evidence="14">
    <location>
        <begin position="17"/>
        <end position="94"/>
    </location>
</feature>
<comment type="caution">
    <text evidence="15">The sequence shown here is derived from an EMBL/GenBank/DDBJ whole genome shotgun (WGS) entry which is preliminary data.</text>
</comment>
<comment type="subcellular location">
    <subcellularLocation>
        <location evidence="2 13">Golgi apparatus membrane</location>
        <topology evidence="2 13">Single-pass type II membrane protein</topology>
    </subcellularLocation>
</comment>
<evidence type="ECO:0000313" key="15">
    <source>
        <dbReference type="EMBL" id="KAF8413277.1"/>
    </source>
</evidence>
<keyword evidence="8 13" id="KW-0735">Signal-anchor</keyword>
<keyword evidence="9 13" id="KW-1133">Transmembrane helix</keyword>
<gene>
    <name evidence="15" type="ORF">HHK36_001253</name>
</gene>
<evidence type="ECO:0000256" key="4">
    <source>
        <dbReference type="ARBA" id="ARBA00008661"/>
    </source>
</evidence>
<keyword evidence="6" id="KW-0808">Transferase</keyword>
<evidence type="ECO:0000256" key="1">
    <source>
        <dbReference type="ARBA" id="ARBA00001936"/>
    </source>
</evidence>
<comment type="similarity">
    <text evidence="4 13">Belongs to the glycosyltransferase 31 family.</text>
</comment>
<dbReference type="Proteomes" id="UP000655225">
    <property type="component" value="Unassembled WGS sequence"/>
</dbReference>
<evidence type="ECO:0000256" key="9">
    <source>
        <dbReference type="ARBA" id="ARBA00022989"/>
    </source>
</evidence>
<dbReference type="Pfam" id="PF13334">
    <property type="entry name" value="DUF4094"/>
    <property type="match status" value="1"/>
</dbReference>
<evidence type="ECO:0000259" key="14">
    <source>
        <dbReference type="Pfam" id="PF13334"/>
    </source>
</evidence>